<protein>
    <submittedName>
        <fullName evidence="2">Uncharacterized protein</fullName>
    </submittedName>
</protein>
<dbReference type="Proteomes" id="UP001166286">
    <property type="component" value="Unassembled WGS sequence"/>
</dbReference>
<name>A0AA39V406_9LECA</name>
<sequence>MDDRSGSGWGKRMTSFKHVHGVIRHFDSSNGAWEAEFDEDRVQSRGLEKDRKRKPTAEASDPPPADRPALYYPPHHMSDPGPQARYPTWSSQLSSQQPQSQYSGDLNQPFYYATQPNLTGRHQNSYGHTHQSSASPPPSSANYGSYGQGYPPPPRPASPHNYQGSQSSHNYTTSPTSYGPPSNLLNSNFSNSTSQPYDHRREGHSQNQNEANGIYGDPYPGSRPGRVASAPSVSGCPYYYPDNGS</sequence>
<gene>
    <name evidence="2" type="ORF">JMJ35_007046</name>
</gene>
<feature type="compositionally biased region" description="Polar residues" evidence="1">
    <location>
        <begin position="160"/>
        <end position="180"/>
    </location>
</feature>
<feature type="compositionally biased region" description="Low complexity" evidence="1">
    <location>
        <begin position="182"/>
        <end position="192"/>
    </location>
</feature>
<evidence type="ECO:0000313" key="2">
    <source>
        <dbReference type="EMBL" id="KAK0510614.1"/>
    </source>
</evidence>
<feature type="compositionally biased region" description="Polar residues" evidence="1">
    <location>
        <begin position="114"/>
        <end position="131"/>
    </location>
</feature>
<reference evidence="2" key="1">
    <citation type="submission" date="2023-03" db="EMBL/GenBank/DDBJ databases">
        <title>Complete genome of Cladonia borealis.</title>
        <authorList>
            <person name="Park H."/>
        </authorList>
    </citation>
    <scope>NUCLEOTIDE SEQUENCE</scope>
    <source>
        <strain evidence="2">ANT050790</strain>
    </source>
</reference>
<accession>A0AA39V406</accession>
<feature type="compositionally biased region" description="Low complexity" evidence="1">
    <location>
        <begin position="140"/>
        <end position="149"/>
    </location>
</feature>
<evidence type="ECO:0000256" key="1">
    <source>
        <dbReference type="SAM" id="MobiDB-lite"/>
    </source>
</evidence>
<feature type="compositionally biased region" description="Basic and acidic residues" evidence="1">
    <location>
        <begin position="40"/>
        <end position="50"/>
    </location>
</feature>
<feature type="region of interest" description="Disordered" evidence="1">
    <location>
        <begin position="28"/>
        <end position="245"/>
    </location>
</feature>
<proteinExistence type="predicted"/>
<dbReference type="AlphaFoldDB" id="A0AA39V406"/>
<organism evidence="2 3">
    <name type="scientific">Cladonia borealis</name>
    <dbReference type="NCBI Taxonomy" id="184061"/>
    <lineage>
        <taxon>Eukaryota</taxon>
        <taxon>Fungi</taxon>
        <taxon>Dikarya</taxon>
        <taxon>Ascomycota</taxon>
        <taxon>Pezizomycotina</taxon>
        <taxon>Lecanoromycetes</taxon>
        <taxon>OSLEUM clade</taxon>
        <taxon>Lecanoromycetidae</taxon>
        <taxon>Lecanorales</taxon>
        <taxon>Lecanorineae</taxon>
        <taxon>Cladoniaceae</taxon>
        <taxon>Cladonia</taxon>
    </lineage>
</organism>
<evidence type="ECO:0000313" key="3">
    <source>
        <dbReference type="Proteomes" id="UP001166286"/>
    </source>
</evidence>
<comment type="caution">
    <text evidence="2">The sequence shown here is derived from an EMBL/GenBank/DDBJ whole genome shotgun (WGS) entry which is preliminary data.</text>
</comment>
<dbReference type="EMBL" id="JAFEKC020000015">
    <property type="protein sequence ID" value="KAK0510614.1"/>
    <property type="molecule type" value="Genomic_DNA"/>
</dbReference>
<feature type="compositionally biased region" description="Low complexity" evidence="1">
    <location>
        <begin position="90"/>
        <end position="103"/>
    </location>
</feature>
<keyword evidence="3" id="KW-1185">Reference proteome</keyword>